<evidence type="ECO:0000313" key="2">
    <source>
        <dbReference type="Proteomes" id="UP000053766"/>
    </source>
</evidence>
<protein>
    <submittedName>
        <fullName evidence="1">Uncharacterized protein</fullName>
    </submittedName>
</protein>
<name>A0A0D8X6V1_DICVI</name>
<sequence length="60" mass="7381">MRLRNSSKRSLPKRVRFKLPLWLVTNQILMIYEIKQKTPLINTKDYPTMLKRIYRINFQS</sequence>
<organism evidence="1 2">
    <name type="scientific">Dictyocaulus viviparus</name>
    <name type="common">Bovine lungworm</name>
    <dbReference type="NCBI Taxonomy" id="29172"/>
    <lineage>
        <taxon>Eukaryota</taxon>
        <taxon>Metazoa</taxon>
        <taxon>Ecdysozoa</taxon>
        <taxon>Nematoda</taxon>
        <taxon>Chromadorea</taxon>
        <taxon>Rhabditida</taxon>
        <taxon>Rhabditina</taxon>
        <taxon>Rhabditomorpha</taxon>
        <taxon>Strongyloidea</taxon>
        <taxon>Metastrongylidae</taxon>
        <taxon>Dictyocaulus</taxon>
    </lineage>
</organism>
<dbReference type="EMBL" id="KN717504">
    <property type="protein sequence ID" value="KJH40228.1"/>
    <property type="molecule type" value="Genomic_DNA"/>
</dbReference>
<evidence type="ECO:0000313" key="1">
    <source>
        <dbReference type="EMBL" id="KJH40228.1"/>
    </source>
</evidence>
<dbReference type="AlphaFoldDB" id="A0A0D8X6V1"/>
<reference evidence="1 2" key="1">
    <citation type="submission" date="2013-11" db="EMBL/GenBank/DDBJ databases">
        <title>Draft genome of the bovine lungworm Dictyocaulus viviparus.</title>
        <authorList>
            <person name="Mitreva M."/>
        </authorList>
    </citation>
    <scope>NUCLEOTIDE SEQUENCE [LARGE SCALE GENOMIC DNA]</scope>
    <source>
        <strain evidence="1 2">HannoverDv2000</strain>
    </source>
</reference>
<keyword evidence="2" id="KW-1185">Reference proteome</keyword>
<gene>
    <name evidence="1" type="ORF">DICVIV_13832</name>
</gene>
<proteinExistence type="predicted"/>
<dbReference type="Proteomes" id="UP000053766">
    <property type="component" value="Unassembled WGS sequence"/>
</dbReference>
<accession>A0A0D8X6V1</accession>
<reference evidence="2" key="2">
    <citation type="journal article" date="2016" name="Sci. Rep.">
        <title>Dictyocaulus viviparus genome, variome and transcriptome elucidate lungworm biology and support future intervention.</title>
        <authorList>
            <person name="McNulty S.N."/>
            <person name="Strube C."/>
            <person name="Rosa B.A."/>
            <person name="Martin J.C."/>
            <person name="Tyagi R."/>
            <person name="Choi Y.J."/>
            <person name="Wang Q."/>
            <person name="Hallsworth Pepin K."/>
            <person name="Zhang X."/>
            <person name="Ozersky P."/>
            <person name="Wilson R.K."/>
            <person name="Sternberg P.W."/>
            <person name="Gasser R.B."/>
            <person name="Mitreva M."/>
        </authorList>
    </citation>
    <scope>NUCLEOTIDE SEQUENCE [LARGE SCALE GENOMIC DNA]</scope>
    <source>
        <strain evidence="2">HannoverDv2000</strain>
    </source>
</reference>